<organism evidence="1 2">
    <name type="scientific">Bacteroides nordii</name>
    <dbReference type="NCBI Taxonomy" id="291645"/>
    <lineage>
        <taxon>Bacteria</taxon>
        <taxon>Pseudomonadati</taxon>
        <taxon>Bacteroidota</taxon>
        <taxon>Bacteroidia</taxon>
        <taxon>Bacteroidales</taxon>
        <taxon>Bacteroidaceae</taxon>
        <taxon>Bacteroides</taxon>
    </lineage>
</organism>
<dbReference type="EMBL" id="QSGO01000007">
    <property type="protein sequence ID" value="RHB34998.1"/>
    <property type="molecule type" value="Genomic_DNA"/>
</dbReference>
<dbReference type="Proteomes" id="UP000284379">
    <property type="component" value="Unassembled WGS sequence"/>
</dbReference>
<accession>A0A413VMX8</accession>
<name>A0A413VMX8_9BACE</name>
<comment type="caution">
    <text evidence="1">The sequence shown here is derived from an EMBL/GenBank/DDBJ whole genome shotgun (WGS) entry which is preliminary data.</text>
</comment>
<dbReference type="RefSeq" id="WP_002559804.1">
    <property type="nucleotide sequence ID" value="NZ_CABJFV010000007.1"/>
</dbReference>
<evidence type="ECO:0008006" key="3">
    <source>
        <dbReference type="Google" id="ProtNLM"/>
    </source>
</evidence>
<reference evidence="1 2" key="1">
    <citation type="submission" date="2018-08" db="EMBL/GenBank/DDBJ databases">
        <title>A genome reference for cultivated species of the human gut microbiota.</title>
        <authorList>
            <person name="Zou Y."/>
            <person name="Xue W."/>
            <person name="Luo G."/>
        </authorList>
    </citation>
    <scope>NUCLEOTIDE SEQUENCE [LARGE SCALE GENOMIC DNA]</scope>
    <source>
        <strain evidence="1 2">AM40-30BH</strain>
    </source>
</reference>
<evidence type="ECO:0000313" key="1">
    <source>
        <dbReference type="EMBL" id="RHB34998.1"/>
    </source>
</evidence>
<evidence type="ECO:0000313" key="2">
    <source>
        <dbReference type="Proteomes" id="UP000284379"/>
    </source>
</evidence>
<dbReference type="GeneID" id="69501898"/>
<proteinExistence type="predicted"/>
<sequence>MRTKDWKAINTPRILVIGEDSNLQWSETVAKYAMFADYYFRGFPEDHGERSRNVESRNLFNYVMRLTDHQLTPEDVYITNLCNDDVEPAPKGKRTFIPEEKAQKGIEHIKWILSENPSIKCILAMSLQTNYWLQQLGFYEGDADFLRAAEPRRNGKESLSPFYQPVDGKAFTMICGKAYDATDFPVKVFPVLPAKDYPLSDQNLDRYAKALDQVVNYFRTNKIF</sequence>
<dbReference type="AlphaFoldDB" id="A0A413VMX8"/>
<gene>
    <name evidence="1" type="ORF">DW888_11120</name>
</gene>
<protein>
    <recommendedName>
        <fullName evidence="3">Uracil-DNA glycosylase-like domain-containing protein</fullName>
    </recommendedName>
</protein>